<comment type="caution">
    <text evidence="2">The sequence shown here is derived from an EMBL/GenBank/DDBJ whole genome shotgun (WGS) entry which is preliminary data.</text>
</comment>
<protein>
    <submittedName>
        <fullName evidence="2">Uncharacterized protein</fullName>
    </submittedName>
</protein>
<accession>A0A1F5TGN1</accession>
<organism evidence="2 3">
    <name type="scientific">Candidatus Falkowbacteria bacterium RIFOXYC2_FULL_48_21</name>
    <dbReference type="NCBI Taxonomy" id="1798005"/>
    <lineage>
        <taxon>Bacteria</taxon>
        <taxon>Candidatus Falkowiibacteriota</taxon>
    </lineage>
</organism>
<evidence type="ECO:0000313" key="3">
    <source>
        <dbReference type="Proteomes" id="UP000178656"/>
    </source>
</evidence>
<evidence type="ECO:0000256" key="1">
    <source>
        <dbReference type="SAM" id="Phobius"/>
    </source>
</evidence>
<feature type="transmembrane region" description="Helical" evidence="1">
    <location>
        <begin position="45"/>
        <end position="67"/>
    </location>
</feature>
<dbReference type="AlphaFoldDB" id="A0A1F5TGN1"/>
<dbReference type="EMBL" id="MFGM01000009">
    <property type="protein sequence ID" value="OGF38045.1"/>
    <property type="molecule type" value="Genomic_DNA"/>
</dbReference>
<keyword evidence="1" id="KW-0812">Transmembrane</keyword>
<keyword evidence="1" id="KW-1133">Transmembrane helix</keyword>
<sequence length="83" mass="10070">MFQFLEKFYEHSRNTLIWFIIYFVLQAVIWIALGILILIYPQTLFLLVSLFFILFAAVNIYFALVFIRYTWKLKQVKDALKIK</sequence>
<feature type="transmembrane region" description="Helical" evidence="1">
    <location>
        <begin position="16"/>
        <end position="39"/>
    </location>
</feature>
<proteinExistence type="predicted"/>
<evidence type="ECO:0000313" key="2">
    <source>
        <dbReference type="EMBL" id="OGF38045.1"/>
    </source>
</evidence>
<gene>
    <name evidence="2" type="ORF">A2482_00355</name>
</gene>
<keyword evidence="1" id="KW-0472">Membrane</keyword>
<dbReference type="Proteomes" id="UP000178656">
    <property type="component" value="Unassembled WGS sequence"/>
</dbReference>
<name>A0A1F5TGN1_9BACT</name>
<reference evidence="2 3" key="1">
    <citation type="journal article" date="2016" name="Nat. Commun.">
        <title>Thousands of microbial genomes shed light on interconnected biogeochemical processes in an aquifer system.</title>
        <authorList>
            <person name="Anantharaman K."/>
            <person name="Brown C.T."/>
            <person name="Hug L.A."/>
            <person name="Sharon I."/>
            <person name="Castelle C.J."/>
            <person name="Probst A.J."/>
            <person name="Thomas B.C."/>
            <person name="Singh A."/>
            <person name="Wilkins M.J."/>
            <person name="Karaoz U."/>
            <person name="Brodie E.L."/>
            <person name="Williams K.H."/>
            <person name="Hubbard S.S."/>
            <person name="Banfield J.F."/>
        </authorList>
    </citation>
    <scope>NUCLEOTIDE SEQUENCE [LARGE SCALE GENOMIC DNA]</scope>
</reference>